<sequence length="96" mass="10035">MPVWGQGLISEGDACLGVWLIRRRHPCPIIPCVFYLKTAFLYSLAPSVELFKEVLRRGGSAIGPTTSGGGILGAEVVGVDPPLAEVGGIPVTTCKA</sequence>
<dbReference type="AlphaFoldDB" id="A0AAW2TGN9"/>
<accession>A0AAW2TGN9</accession>
<name>A0AAW2TGN9_SESRA</name>
<comment type="caution">
    <text evidence="1">The sequence shown here is derived from an EMBL/GenBank/DDBJ whole genome shotgun (WGS) entry which is preliminary data.</text>
</comment>
<dbReference type="EMBL" id="JACGWJ010000008">
    <property type="protein sequence ID" value="KAL0403814.1"/>
    <property type="molecule type" value="Genomic_DNA"/>
</dbReference>
<protein>
    <submittedName>
        <fullName evidence="1">Uncharacterized protein</fullName>
    </submittedName>
</protein>
<reference evidence="1" key="2">
    <citation type="journal article" date="2024" name="Plant">
        <title>Genomic evolution and insights into agronomic trait innovations of Sesamum species.</title>
        <authorList>
            <person name="Miao H."/>
            <person name="Wang L."/>
            <person name="Qu L."/>
            <person name="Liu H."/>
            <person name="Sun Y."/>
            <person name="Le M."/>
            <person name="Wang Q."/>
            <person name="Wei S."/>
            <person name="Zheng Y."/>
            <person name="Lin W."/>
            <person name="Duan Y."/>
            <person name="Cao H."/>
            <person name="Xiong S."/>
            <person name="Wang X."/>
            <person name="Wei L."/>
            <person name="Li C."/>
            <person name="Ma Q."/>
            <person name="Ju M."/>
            <person name="Zhao R."/>
            <person name="Li G."/>
            <person name="Mu C."/>
            <person name="Tian Q."/>
            <person name="Mei H."/>
            <person name="Zhang T."/>
            <person name="Gao T."/>
            <person name="Zhang H."/>
        </authorList>
    </citation>
    <scope>NUCLEOTIDE SEQUENCE</scope>
    <source>
        <strain evidence="1">G02</strain>
    </source>
</reference>
<proteinExistence type="predicted"/>
<gene>
    <name evidence="1" type="ORF">Sradi_2022200</name>
</gene>
<organism evidence="1">
    <name type="scientific">Sesamum radiatum</name>
    <name type="common">Black benniseed</name>
    <dbReference type="NCBI Taxonomy" id="300843"/>
    <lineage>
        <taxon>Eukaryota</taxon>
        <taxon>Viridiplantae</taxon>
        <taxon>Streptophyta</taxon>
        <taxon>Embryophyta</taxon>
        <taxon>Tracheophyta</taxon>
        <taxon>Spermatophyta</taxon>
        <taxon>Magnoliopsida</taxon>
        <taxon>eudicotyledons</taxon>
        <taxon>Gunneridae</taxon>
        <taxon>Pentapetalae</taxon>
        <taxon>asterids</taxon>
        <taxon>lamiids</taxon>
        <taxon>Lamiales</taxon>
        <taxon>Pedaliaceae</taxon>
        <taxon>Sesamum</taxon>
    </lineage>
</organism>
<evidence type="ECO:0000313" key="1">
    <source>
        <dbReference type="EMBL" id="KAL0403814.1"/>
    </source>
</evidence>
<reference evidence="1" key="1">
    <citation type="submission" date="2020-06" db="EMBL/GenBank/DDBJ databases">
        <authorList>
            <person name="Li T."/>
            <person name="Hu X."/>
            <person name="Zhang T."/>
            <person name="Song X."/>
            <person name="Zhang H."/>
            <person name="Dai N."/>
            <person name="Sheng W."/>
            <person name="Hou X."/>
            <person name="Wei L."/>
        </authorList>
    </citation>
    <scope>NUCLEOTIDE SEQUENCE</scope>
    <source>
        <strain evidence="1">G02</strain>
        <tissue evidence="1">Leaf</tissue>
    </source>
</reference>